<comment type="caution">
    <text evidence="3">The sequence shown here is derived from an EMBL/GenBank/DDBJ whole genome shotgun (WGS) entry which is preliminary data.</text>
</comment>
<proteinExistence type="predicted"/>
<name>A0A420IJA2_9PEZI</name>
<feature type="region of interest" description="Disordered" evidence="2">
    <location>
        <begin position="140"/>
        <end position="161"/>
    </location>
</feature>
<organism evidence="3 4">
    <name type="scientific">Golovinomyces cichoracearum</name>
    <dbReference type="NCBI Taxonomy" id="62708"/>
    <lineage>
        <taxon>Eukaryota</taxon>
        <taxon>Fungi</taxon>
        <taxon>Dikarya</taxon>
        <taxon>Ascomycota</taxon>
        <taxon>Pezizomycotina</taxon>
        <taxon>Leotiomycetes</taxon>
        <taxon>Erysiphales</taxon>
        <taxon>Erysiphaceae</taxon>
        <taxon>Golovinomyces</taxon>
    </lineage>
</organism>
<evidence type="ECO:0000256" key="1">
    <source>
        <dbReference type="SAM" id="Coils"/>
    </source>
</evidence>
<evidence type="ECO:0000313" key="3">
    <source>
        <dbReference type="EMBL" id="RKF74601.1"/>
    </source>
</evidence>
<gene>
    <name evidence="3" type="ORF">GcM1_238026</name>
</gene>
<feature type="compositionally biased region" description="Basic and acidic residues" evidence="2">
    <location>
        <begin position="17"/>
        <end position="38"/>
    </location>
</feature>
<feature type="compositionally biased region" description="Polar residues" evidence="2">
    <location>
        <begin position="424"/>
        <end position="437"/>
    </location>
</feature>
<reference evidence="3 4" key="1">
    <citation type="journal article" date="2018" name="BMC Genomics">
        <title>Comparative genome analyses reveal sequence features reflecting distinct modes of host-adaptation between dicot and monocot powdery mildew.</title>
        <authorList>
            <person name="Wu Y."/>
            <person name="Ma X."/>
            <person name="Pan Z."/>
            <person name="Kale S.D."/>
            <person name="Song Y."/>
            <person name="King H."/>
            <person name="Zhang Q."/>
            <person name="Presley C."/>
            <person name="Deng X."/>
            <person name="Wei C.I."/>
            <person name="Xiao S."/>
        </authorList>
    </citation>
    <scope>NUCLEOTIDE SEQUENCE [LARGE SCALE GENOMIC DNA]</scope>
    <source>
        <strain evidence="3">UMSG1</strain>
    </source>
</reference>
<protein>
    <submittedName>
        <fullName evidence="3">Uncharacterized protein</fullName>
    </submittedName>
</protein>
<feature type="non-terminal residue" evidence="3">
    <location>
        <position position="730"/>
    </location>
</feature>
<sequence>MTTNSKSRPPLASRLRASLDSRRFKQDHQKSVDPRIRDAESLRPIIEETLKGQQFQDAISANLADLIKPSIKDALDTIQPVVEAVYAHEMLLRKTNSSVENFLARLETEIKGRNSKKSVSEFDNEDYDGRHTIRKGAIYPSVRRRNSTSNSNSKALNPHNDDVSTLMELSENLKKQSLKIDYVFQDIRPIKDCVIGLKKSVERNNNGMATVQAQLDQMKKEIFLITSEMKSEREQVKDVELGKIQSNIKVIQENISELKGICPEILNLVRVSHEKHKFNSASLDEIKAKGFEGTDYTKTLKELESNLRILKESIDNRLVNPITSDEVKNKSPSITNDGDADLFISTLNEIQEQLIMNKNALHEIISSFPIQETVLIDQQGVEEKNRSSEDMITKQNIPATKKYADLHSTDENSLQDKFSDQDSRSMTNRKTPTSEIEQNSLPQQLNLLTDILKIHTETLNEIISKNCFQIAALQGHTEILSEVQKDAKQSVVSVSNVLEHLNSFESNVTQALSAGDTERSKNAKILSEINGKKDLAEDFQNFQKKQSIDIVEIKKNCNNTENTINELRELHQSYIDQFAEFKEDNRSQKGEIIELKGINQSHTEYLTDLKQKCGSHPEVLEELRGMHQSQIKHLTEIKEEGGSHVEILGELRELHKTHVNNLTEIKEKSESQVEILGELRVLHKTHANNLTEIKDKSGSHAEVLKILEGLHQSQIEHLAEIKEKSGSHAE</sequence>
<feature type="region of interest" description="Disordered" evidence="2">
    <location>
        <begin position="402"/>
        <end position="437"/>
    </location>
</feature>
<feature type="coiled-coil region" evidence="1">
    <location>
        <begin position="550"/>
        <end position="584"/>
    </location>
</feature>
<evidence type="ECO:0000313" key="4">
    <source>
        <dbReference type="Proteomes" id="UP000285326"/>
    </source>
</evidence>
<dbReference type="EMBL" id="MCBS01023878">
    <property type="protein sequence ID" value="RKF74601.1"/>
    <property type="molecule type" value="Genomic_DNA"/>
</dbReference>
<keyword evidence="1" id="KW-0175">Coiled coil</keyword>
<feature type="region of interest" description="Disordered" evidence="2">
    <location>
        <begin position="1"/>
        <end position="38"/>
    </location>
</feature>
<dbReference type="AlphaFoldDB" id="A0A420IJA2"/>
<dbReference type="Proteomes" id="UP000285326">
    <property type="component" value="Unassembled WGS sequence"/>
</dbReference>
<evidence type="ECO:0000256" key="2">
    <source>
        <dbReference type="SAM" id="MobiDB-lite"/>
    </source>
</evidence>
<accession>A0A420IJA2</accession>